<dbReference type="InterPro" id="IPR013384">
    <property type="entry name" value="Flagell_FlgL"/>
</dbReference>
<keyword evidence="3" id="KW-0282">Flagellum</keyword>
<protein>
    <submittedName>
        <fullName evidence="3">Flagellar hook-associated protein 3</fullName>
    </submittedName>
</protein>
<evidence type="ECO:0000259" key="2">
    <source>
        <dbReference type="Pfam" id="PF00669"/>
    </source>
</evidence>
<feature type="domain" description="Flagellin N-terminal" evidence="2">
    <location>
        <begin position="4"/>
        <end position="141"/>
    </location>
</feature>
<reference evidence="3 4" key="1">
    <citation type="submission" date="2020-01" db="EMBL/GenBank/DDBJ databases">
        <title>Genome analysis of Anaerocolumna sp. CBA3638.</title>
        <authorList>
            <person name="Kim J."/>
            <person name="Roh S.W."/>
        </authorList>
    </citation>
    <scope>NUCLEOTIDE SEQUENCE [LARGE SCALE GENOMIC DNA]</scope>
    <source>
        <strain evidence="3 4">CBA3638</strain>
    </source>
</reference>
<evidence type="ECO:0000256" key="1">
    <source>
        <dbReference type="SAM" id="Coils"/>
    </source>
</evidence>
<dbReference type="PANTHER" id="PTHR42792">
    <property type="entry name" value="FLAGELLIN"/>
    <property type="match status" value="1"/>
</dbReference>
<sequence>MRVTNQMITNNMMSSINKNKNGLAVLDQQYSSGKKIQRPSEDPIVAVRALKLRTNLTELNQYYEKNIPDAKSWMDVTEGALDNINDILTLINTACVQGSSDPLSVDDRESIIKNLEQYKQQIYQEGNSNYAGRYVFTGYKTDTSLIFGEDTSNLEYTITENFSGNDIETISKVVDTYSVDDFPLSTGYSKSPTVQTSYRLRLSYDNLDDVGISNFSCKIKDTLGNDVAYNPTINKLKSTDENAYTPDDNEINYITDTGELILGKNVYNNLKNTTSFSLDYKKTNFKEGDLRPEHYFNCITHEKGATDDSTDKKYTKQDQDMQYEINFGQKLTVNTQGSDALQHDIGRDIDEILAAVQDVKATEDKIAEVDKMLADTNYANQTDKLNELKKQLETELTLKNDIMQNKFEKGITDSNESQDTLNVAIADLGSRYKRLELTESRLSDQQVEFEDLLSKNEDADMVDTYIKLSSAEVIYNASLSAAAKVVKNTLLDFL</sequence>
<gene>
    <name evidence="3" type="primary">flgL</name>
    <name evidence="3" type="ORF">Ana3638_07700</name>
</gene>
<dbReference type="RefSeq" id="WP_161837502.1">
    <property type="nucleotide sequence ID" value="NZ_CP048000.1"/>
</dbReference>
<dbReference type="NCBIfam" id="TIGR02550">
    <property type="entry name" value="flagell_flgL"/>
    <property type="match status" value="1"/>
</dbReference>
<dbReference type="InterPro" id="IPR001492">
    <property type="entry name" value="Flagellin"/>
</dbReference>
<dbReference type="KEGG" id="anr:Ana3638_07700"/>
<keyword evidence="3" id="KW-0969">Cilium</keyword>
<dbReference type="GO" id="GO:0009424">
    <property type="term" value="C:bacterial-type flagellum hook"/>
    <property type="evidence" value="ECO:0007669"/>
    <property type="project" value="InterPro"/>
</dbReference>
<accession>A0A6P1TMV3</accession>
<dbReference type="AlphaFoldDB" id="A0A6P1TMV3"/>
<proteinExistence type="predicted"/>
<keyword evidence="1" id="KW-0175">Coiled coil</keyword>
<dbReference type="Proteomes" id="UP000464314">
    <property type="component" value="Chromosome"/>
</dbReference>
<dbReference type="SUPFAM" id="SSF64518">
    <property type="entry name" value="Phase 1 flagellin"/>
    <property type="match status" value="1"/>
</dbReference>
<evidence type="ECO:0000313" key="4">
    <source>
        <dbReference type="Proteomes" id="UP000464314"/>
    </source>
</evidence>
<dbReference type="EMBL" id="CP048000">
    <property type="protein sequence ID" value="QHQ60668.1"/>
    <property type="molecule type" value="Genomic_DNA"/>
</dbReference>
<keyword evidence="4" id="KW-1185">Reference proteome</keyword>
<name>A0A6P1TMV3_9FIRM</name>
<organism evidence="3 4">
    <name type="scientific">Anaerocolumna sedimenticola</name>
    <dbReference type="NCBI Taxonomy" id="2696063"/>
    <lineage>
        <taxon>Bacteria</taxon>
        <taxon>Bacillati</taxon>
        <taxon>Bacillota</taxon>
        <taxon>Clostridia</taxon>
        <taxon>Lachnospirales</taxon>
        <taxon>Lachnospiraceae</taxon>
        <taxon>Anaerocolumna</taxon>
    </lineage>
</organism>
<dbReference type="Gene3D" id="1.20.1330.10">
    <property type="entry name" value="f41 fragment of flagellin, N-terminal domain"/>
    <property type="match status" value="2"/>
</dbReference>
<feature type="coiled-coil region" evidence="1">
    <location>
        <begin position="378"/>
        <end position="405"/>
    </location>
</feature>
<dbReference type="InterPro" id="IPR001029">
    <property type="entry name" value="Flagellin_N"/>
</dbReference>
<dbReference type="Pfam" id="PF00669">
    <property type="entry name" value="Flagellin_N"/>
    <property type="match status" value="1"/>
</dbReference>
<keyword evidence="3" id="KW-0966">Cell projection</keyword>
<dbReference type="GO" id="GO:0005198">
    <property type="term" value="F:structural molecule activity"/>
    <property type="evidence" value="ECO:0007669"/>
    <property type="project" value="InterPro"/>
</dbReference>
<dbReference type="GO" id="GO:0071973">
    <property type="term" value="P:bacterial-type flagellum-dependent cell motility"/>
    <property type="evidence" value="ECO:0007669"/>
    <property type="project" value="InterPro"/>
</dbReference>
<evidence type="ECO:0000313" key="3">
    <source>
        <dbReference type="EMBL" id="QHQ60668.1"/>
    </source>
</evidence>
<dbReference type="PANTHER" id="PTHR42792:SF1">
    <property type="entry name" value="FLAGELLAR HOOK-ASSOCIATED PROTEIN 3"/>
    <property type="match status" value="1"/>
</dbReference>